<reference evidence="9 10" key="1">
    <citation type="submission" date="2023-09" db="EMBL/GenBank/DDBJ databases">
        <title>Xinfangfangia sedmenti sp. nov., isolated the sedment.</title>
        <authorList>
            <person name="Xu L."/>
        </authorList>
    </citation>
    <scope>NUCLEOTIDE SEQUENCE [LARGE SCALE GENOMIC DNA]</scope>
    <source>
        <strain evidence="9 10">LG-4</strain>
    </source>
</reference>
<dbReference type="PROSITE" id="PS00330">
    <property type="entry name" value="HEMOLYSIN_CALCIUM"/>
    <property type="match status" value="6"/>
</dbReference>
<dbReference type="Proteomes" id="UP001247754">
    <property type="component" value="Unassembled WGS sequence"/>
</dbReference>
<proteinExistence type="predicted"/>
<dbReference type="RefSeq" id="WP_310457126.1">
    <property type="nucleotide sequence ID" value="NZ_JAVKPH010000008.1"/>
</dbReference>
<comment type="subcellular location">
    <subcellularLocation>
        <location evidence="1">Membrane</location>
    </subcellularLocation>
    <subcellularLocation>
        <location evidence="2">Secreted</location>
    </subcellularLocation>
</comment>
<evidence type="ECO:0000256" key="7">
    <source>
        <dbReference type="ARBA" id="ARBA00023136"/>
    </source>
</evidence>
<organism evidence="9 10">
    <name type="scientific">Ruixingdingia sedimenti</name>
    <dbReference type="NCBI Taxonomy" id="3073604"/>
    <lineage>
        <taxon>Bacteria</taxon>
        <taxon>Pseudomonadati</taxon>
        <taxon>Pseudomonadota</taxon>
        <taxon>Alphaproteobacteria</taxon>
        <taxon>Rhodobacterales</taxon>
        <taxon>Paracoccaceae</taxon>
        <taxon>Ruixingdingia</taxon>
    </lineage>
</organism>
<dbReference type="InterPro" id="IPR003995">
    <property type="entry name" value="RTX_toxin_determinant-A"/>
</dbReference>
<evidence type="ECO:0000256" key="3">
    <source>
        <dbReference type="ARBA" id="ARBA00022525"/>
    </source>
</evidence>
<dbReference type="InterPro" id="IPR001343">
    <property type="entry name" value="Hemolysn_Ca-bd"/>
</dbReference>
<dbReference type="PANTHER" id="PTHR38340">
    <property type="entry name" value="S-LAYER PROTEIN"/>
    <property type="match status" value="1"/>
</dbReference>
<feature type="region of interest" description="Disordered" evidence="8">
    <location>
        <begin position="525"/>
        <end position="556"/>
    </location>
</feature>
<dbReference type="InterPro" id="IPR011049">
    <property type="entry name" value="Serralysin-like_metalloprot_C"/>
</dbReference>
<keyword evidence="6" id="KW-0843">Virulence</keyword>
<keyword evidence="3" id="KW-0964">Secreted</keyword>
<dbReference type="PANTHER" id="PTHR38340:SF1">
    <property type="entry name" value="S-LAYER PROTEIN"/>
    <property type="match status" value="1"/>
</dbReference>
<sequence length="685" mass="70201">MTDMPIRLGSEIIVNSSVFSYQGEPTVTALAGGGYVVLWTAFVNQDIPDTSYRDVDSVFAQIFDAGGNTVGGEFRVHADRAYSQNGGSAVALSDGGFLVVFQSNAPSVGAFDGGEIVMRRFGADGTPSGAEFRINTNIQYPQSLPVITELADGGFVVVWQSRIGGLYEPHDVQAQIFAADGTPVGGEFKVNLTTDSNQEAPDVIGLADGSFVVVWESDGQDGSGDGVYARRFAADGSSLTAEFRINTATGDHQRLPAIAALSDGGFVVVYDSNGHETTGWGYGIFGQRYDAAGNAVGGEFQINTRTSGDQRFADVVAMPDGGFIVTWADAGVIRLQRFAVDGSPVGAEYQVDADPGYYQGTPAIEVLADGSFVVVWTNYNNAGIPDTIRSQHFAAQSFGTDANNRIAGTPGNDWINGLGGNDSIRGQAGNDTILGGAGNDTLLGLAGSDSILGGDGDDFIDGGGMPDTLDGGAGNDTILGGGGRDWITGGDGDDWIDGGDGRSRMWGDAGNDTILGGTGQDVIRGGTGDDLLQGGAGEDRLFGEAGADTLDGGDGNDRLVGGRDADLLLGGAGSDTLEGGGGRDSLDGGAGDDILIGGAGTDTLTGGAGADIFVFAGGGFGNDRVTDFEVGIDKIQITGGFGQTDIAFDQVGPGARMTLVPTGEMVIFFGLNVADLQGFGDFIFT</sequence>
<dbReference type="Pfam" id="PF00353">
    <property type="entry name" value="HemolysinCabind"/>
    <property type="match status" value="5"/>
</dbReference>
<gene>
    <name evidence="9" type="ORF">RGD00_09710</name>
</gene>
<dbReference type="Gene3D" id="2.150.10.10">
    <property type="entry name" value="Serralysin-like metalloprotease, C-terminal"/>
    <property type="match status" value="4"/>
</dbReference>
<accession>A0ABU1F7P2</accession>
<evidence type="ECO:0000313" key="9">
    <source>
        <dbReference type="EMBL" id="MDR5652881.1"/>
    </source>
</evidence>
<evidence type="ECO:0000256" key="8">
    <source>
        <dbReference type="SAM" id="MobiDB-lite"/>
    </source>
</evidence>
<name>A0ABU1F7P2_9RHOB</name>
<evidence type="ECO:0000256" key="1">
    <source>
        <dbReference type="ARBA" id="ARBA00004370"/>
    </source>
</evidence>
<evidence type="ECO:0000313" key="10">
    <source>
        <dbReference type="Proteomes" id="UP001247754"/>
    </source>
</evidence>
<protein>
    <recommendedName>
        <fullName evidence="11">Calcium-binding protein</fullName>
    </recommendedName>
</protein>
<keyword evidence="7" id="KW-0472">Membrane</keyword>
<evidence type="ECO:0000256" key="4">
    <source>
        <dbReference type="ARBA" id="ARBA00022656"/>
    </source>
</evidence>
<keyword evidence="4" id="KW-0800">Toxin</keyword>
<comment type="caution">
    <text evidence="9">The sequence shown here is derived from an EMBL/GenBank/DDBJ whole genome shotgun (WGS) entry which is preliminary data.</text>
</comment>
<evidence type="ECO:0000256" key="6">
    <source>
        <dbReference type="ARBA" id="ARBA00023026"/>
    </source>
</evidence>
<dbReference type="PRINTS" id="PR00313">
    <property type="entry name" value="CABNDNGRPT"/>
</dbReference>
<dbReference type="InterPro" id="IPR050557">
    <property type="entry name" value="RTX_toxin/Mannuronan_C5-epim"/>
</dbReference>
<dbReference type="PRINTS" id="PR01488">
    <property type="entry name" value="RTXTOXINA"/>
</dbReference>
<dbReference type="SUPFAM" id="SSF51120">
    <property type="entry name" value="beta-Roll"/>
    <property type="match status" value="3"/>
</dbReference>
<keyword evidence="10" id="KW-1185">Reference proteome</keyword>
<evidence type="ECO:0008006" key="11">
    <source>
        <dbReference type="Google" id="ProtNLM"/>
    </source>
</evidence>
<keyword evidence="5" id="KW-0677">Repeat</keyword>
<evidence type="ECO:0000256" key="5">
    <source>
        <dbReference type="ARBA" id="ARBA00022737"/>
    </source>
</evidence>
<evidence type="ECO:0000256" key="2">
    <source>
        <dbReference type="ARBA" id="ARBA00004613"/>
    </source>
</evidence>
<dbReference type="EMBL" id="JAVKPH010000008">
    <property type="protein sequence ID" value="MDR5652881.1"/>
    <property type="molecule type" value="Genomic_DNA"/>
</dbReference>
<dbReference type="InterPro" id="IPR018511">
    <property type="entry name" value="Hemolysin-typ_Ca-bd_CS"/>
</dbReference>